<name>A0A5M8RTE8_9BACI</name>
<protein>
    <submittedName>
        <fullName evidence="2">Tetratricopeptide repeat protein</fullName>
    </submittedName>
</protein>
<dbReference type="AlphaFoldDB" id="A0A5M8RTE8"/>
<dbReference type="InterPro" id="IPR019734">
    <property type="entry name" value="TPR_rpt"/>
</dbReference>
<evidence type="ECO:0000256" key="1">
    <source>
        <dbReference type="PROSITE-ProRule" id="PRU00339"/>
    </source>
</evidence>
<dbReference type="Pfam" id="PF18801">
    <property type="entry name" value="RapH_N"/>
    <property type="match status" value="1"/>
</dbReference>
<dbReference type="InterPro" id="IPR011990">
    <property type="entry name" value="TPR-like_helical_dom_sf"/>
</dbReference>
<dbReference type="EMBL" id="QSND01000002">
    <property type="protein sequence ID" value="KAA6450366.1"/>
    <property type="molecule type" value="Genomic_DNA"/>
</dbReference>
<evidence type="ECO:0000313" key="2">
    <source>
        <dbReference type="EMBL" id="KAA6450366.1"/>
    </source>
</evidence>
<accession>A0A5M8RTE8</accession>
<dbReference type="SMART" id="SM00028">
    <property type="entry name" value="TPR"/>
    <property type="match status" value="6"/>
</dbReference>
<reference evidence="2 3" key="1">
    <citation type="submission" date="2018-08" db="EMBL/GenBank/DDBJ databases">
        <title>Bacillus phenotypic plasticity.</title>
        <authorList>
            <person name="Hurtado E."/>
        </authorList>
    </citation>
    <scope>NUCLEOTIDE SEQUENCE [LARGE SCALE GENOMIC DNA]</scope>
    <source>
        <strain evidence="2 3">427</strain>
    </source>
</reference>
<sequence>MEAKVAFEKVGKMLNDWYCFIRQNNIQNATKLREEIKNILPNMKENQNVLLYFNLIDSRFKLMTEDYNESGNLLDDIKSKHLESCTDDMIQYYFYFFSGLYEFYQKRFTKAINFYRIAESRLHKIPDEIERAEFNYQVAIAYYEIRQNYFSLNHAEKALESFQADGMYSNRTATCQMVIACNKMDLFQYNEAEDIFKKAIQEAAQANEKSAEALGYFNLGICYERQEKLDEARQSFESALDIPEHQRSVYSVRSMYMLTRVLCKKGLIEEAREWYKKAIYEAAKAGETTYEAKLNIIKSLYMDLKETLLEKGFNVLKENNLWSDVSELSQNAGKHFKKKEQQALAAKYFEEALIAKDQIQRLTEGID</sequence>
<feature type="repeat" description="TPR" evidence="1">
    <location>
        <begin position="213"/>
        <end position="246"/>
    </location>
</feature>
<dbReference type="RefSeq" id="WP_150149758.1">
    <property type="nucleotide sequence ID" value="NZ_QSND01000002.1"/>
</dbReference>
<dbReference type="Pfam" id="PF13424">
    <property type="entry name" value="TPR_12"/>
    <property type="match status" value="1"/>
</dbReference>
<dbReference type="SUPFAM" id="SSF48452">
    <property type="entry name" value="TPR-like"/>
    <property type="match status" value="2"/>
</dbReference>
<dbReference type="Gene3D" id="1.25.40.10">
    <property type="entry name" value="Tetratricopeptide repeat domain"/>
    <property type="match status" value="1"/>
</dbReference>
<gene>
    <name evidence="2" type="ORF">DX927_05665</name>
</gene>
<keyword evidence="1" id="KW-0802">TPR repeat</keyword>
<organism evidence="2 3">
    <name type="scientific">Bacillus swezeyi</name>
    <dbReference type="NCBI Taxonomy" id="1925020"/>
    <lineage>
        <taxon>Bacteria</taxon>
        <taxon>Bacillati</taxon>
        <taxon>Bacillota</taxon>
        <taxon>Bacilli</taxon>
        <taxon>Bacillales</taxon>
        <taxon>Bacillaceae</taxon>
        <taxon>Bacillus</taxon>
    </lineage>
</organism>
<proteinExistence type="predicted"/>
<evidence type="ECO:0000313" key="3">
    <source>
        <dbReference type="Proteomes" id="UP000324326"/>
    </source>
</evidence>
<dbReference type="Proteomes" id="UP000324326">
    <property type="component" value="Unassembled WGS sequence"/>
</dbReference>
<dbReference type="PROSITE" id="PS50005">
    <property type="entry name" value="TPR"/>
    <property type="match status" value="1"/>
</dbReference>
<comment type="caution">
    <text evidence="2">The sequence shown here is derived from an EMBL/GenBank/DDBJ whole genome shotgun (WGS) entry which is preliminary data.</text>
</comment>